<name>A0AB39P6J2_9ACTN</name>
<accession>A0AB39P6J2</accession>
<dbReference type="EMBL" id="CP163435">
    <property type="protein sequence ID" value="XDQ26685.1"/>
    <property type="molecule type" value="Genomic_DNA"/>
</dbReference>
<gene>
    <name evidence="1" type="ORF">AB5J56_19105</name>
</gene>
<reference evidence="1" key="1">
    <citation type="submission" date="2024-07" db="EMBL/GenBank/DDBJ databases">
        <authorList>
            <person name="Yu S.T."/>
        </authorList>
    </citation>
    <scope>NUCLEOTIDE SEQUENCE</scope>
    <source>
        <strain evidence="1">R21</strain>
    </source>
</reference>
<evidence type="ECO:0000313" key="1">
    <source>
        <dbReference type="EMBL" id="XDQ26685.1"/>
    </source>
</evidence>
<dbReference type="AlphaFoldDB" id="A0AB39P6J2"/>
<proteinExistence type="predicted"/>
<sequence length="185" mass="20551">MLIARSTQEAHLYMDLHACECGATEFAREHRLEERDGALVAVYEGACPQCGRVRSFAFVMTDELPPAPPAFGGAEPSGIIDPGEFLWVADQVGTDAGLRLLNVPPAGQREHRPGMEYALAAVDEVLKFLPEGADSIPEERFTSERGRELYRKDPTRFSRVWLLDNQARKRRILAGVDRFSPPEGV</sequence>
<dbReference type="RefSeq" id="WP_369233938.1">
    <property type="nucleotide sequence ID" value="NZ_CP163435.1"/>
</dbReference>
<protein>
    <submittedName>
        <fullName evidence="1">Uncharacterized protein</fullName>
    </submittedName>
</protein>
<organism evidence="1">
    <name type="scientific">Streptomyces sp. R21</name>
    <dbReference type="NCBI Taxonomy" id="3238627"/>
    <lineage>
        <taxon>Bacteria</taxon>
        <taxon>Bacillati</taxon>
        <taxon>Actinomycetota</taxon>
        <taxon>Actinomycetes</taxon>
        <taxon>Kitasatosporales</taxon>
        <taxon>Streptomycetaceae</taxon>
        <taxon>Streptomyces</taxon>
    </lineage>
</organism>